<protein>
    <recommendedName>
        <fullName evidence="6">Glucosylceramidase</fullName>
    </recommendedName>
</protein>
<feature type="compositionally biased region" description="Gly residues" evidence="1">
    <location>
        <begin position="579"/>
        <end position="591"/>
    </location>
</feature>
<dbReference type="InterPro" id="IPR052566">
    <property type="entry name" value="Non-lysos_glucosylceramidase"/>
</dbReference>
<sequence>MSDLPHASSDKEHQHPDHEPLEQHHLLDHNQWDRAQIEALRKAQAASPDPSIPDPCWARNLADPLPDVQTTHRPARPGVLESLKLLPIGYRVGRYLRRERAAGRDPVFDLSGPFMSPPDPGPYAGVPLGGLGGGSIGRGFRGEFRRWTIFPGRTAQRTVHADQFSLRVAPAAAIDGENAAAGAGGVHARVLSVDAAADAPPALRSWRWGADPARVTSCALYPRSWLVYDECVPGLQATCRAVSPVLPGEYRESSLPAAAFVWTLRSTAQHAVTASLMFTYQSGDGGANDCADGHTNRAFSLEGGGVRGVELRYVHRTQRVYTPGEEHEPAGGWGARGGCCSSSGGGEARSSSASCDGCPYVGSPGAHSDDEDPAWSDRMGPMPLQAAFEDPVTLAPGETRELVFALAWDAPLARFGAGAALPRRYTRFFGRGGRAAPALAAHALAACARWEEAIDAWQQPVLRDAALPRYYRYTLFNELYFLSEGGTLWLDACDGRANAQQQTPPLGGAGGTPPHPPAPLIDPQASPLWGPPREGGLGPVEAASPASNGTSGGGSSFLQMTTPLLKPGVARSAEPWYGGLRGGGERGGTGGTAHSWRGPGLPASEAETAADAGCGGDAAVIGQLLYLEGLEYLMYNTYDVHFYASFALARLWPALEMSLQRDVALSVFRSDRARRTLLGDGSARPRKVRGAVPHDVGTPSEMPFLKANAYVFQDVSRWKDLAPKFALQVCRDYAVTDSTEFLQAVWPAAVEVMRVAEAWDTDDDGLIENQGFPDQTYDIWTATGPSAYTGGLWVAALAAMGSMAAALGDDGAQERYQGMFEKAKSAYDERLWNGSYHDYDDGGAAHSDSIMADQMAGQWYARCCGVSPPVDPPKARSSLLEVLAHNVRHYAIMTAKERTPRRQQQSSQSEGYSIGAVNGMRPGGRRLSRARSVDDTCLQSREVWTGVTYACASAMLLEAAAVLKDPQAGPDHTAIARELICGGFETARGVHDGGWNAFGYWFQTPEAWEANGNYRSLAYMRPLAIWGVQYALEQEPLLREVLASGQRAPAAAPLHETVTL</sequence>
<dbReference type="SUPFAM" id="SSF48208">
    <property type="entry name" value="Six-hairpin glycosidases"/>
    <property type="match status" value="1"/>
</dbReference>
<evidence type="ECO:0000259" key="3">
    <source>
        <dbReference type="Pfam" id="PF12215"/>
    </source>
</evidence>
<feature type="region of interest" description="Disordered" evidence="1">
    <location>
        <begin position="1"/>
        <end position="31"/>
    </location>
</feature>
<feature type="domain" description="Glycosyl-hydrolase family 116 catalytic region" evidence="2">
    <location>
        <begin position="622"/>
        <end position="1027"/>
    </location>
</feature>
<evidence type="ECO:0000313" key="4">
    <source>
        <dbReference type="EMBL" id="KAG5182105.1"/>
    </source>
</evidence>
<dbReference type="GO" id="GO:0005975">
    <property type="term" value="P:carbohydrate metabolic process"/>
    <property type="evidence" value="ECO:0007669"/>
    <property type="project" value="InterPro"/>
</dbReference>
<feature type="domain" description="Glycosyl-hydrolase family 116 N-terminal" evidence="3">
    <location>
        <begin position="125"/>
        <end position="450"/>
    </location>
</feature>
<dbReference type="EMBL" id="JAFCMP010000268">
    <property type="protein sequence ID" value="KAG5182105.1"/>
    <property type="molecule type" value="Genomic_DNA"/>
</dbReference>
<proteinExistence type="predicted"/>
<dbReference type="Pfam" id="PF04685">
    <property type="entry name" value="DUF608"/>
    <property type="match status" value="1"/>
</dbReference>
<feature type="compositionally biased region" description="Basic and acidic residues" evidence="1">
    <location>
        <begin position="8"/>
        <end position="31"/>
    </location>
</feature>
<dbReference type="OrthoDB" id="730489at2759"/>
<evidence type="ECO:0000313" key="5">
    <source>
        <dbReference type="Proteomes" id="UP000664859"/>
    </source>
</evidence>
<dbReference type="InterPro" id="IPR008928">
    <property type="entry name" value="6-hairpin_glycosidase_sf"/>
</dbReference>
<accession>A0A835YZ36</accession>
<dbReference type="PANTHER" id="PTHR12654:SF0">
    <property type="entry name" value="NON-LYSOSOMAL GLUCOSYLCERAMIDASE"/>
    <property type="match status" value="1"/>
</dbReference>
<evidence type="ECO:0000259" key="2">
    <source>
        <dbReference type="Pfam" id="PF04685"/>
    </source>
</evidence>
<comment type="caution">
    <text evidence="4">The sequence shown here is derived from an EMBL/GenBank/DDBJ whole genome shotgun (WGS) entry which is preliminary data.</text>
</comment>
<reference evidence="4" key="1">
    <citation type="submission" date="2021-02" db="EMBL/GenBank/DDBJ databases">
        <title>First Annotated Genome of the Yellow-green Alga Tribonema minus.</title>
        <authorList>
            <person name="Mahan K.M."/>
        </authorList>
    </citation>
    <scope>NUCLEOTIDE SEQUENCE</scope>
    <source>
        <strain evidence="4">UTEX B ZZ1240</strain>
    </source>
</reference>
<dbReference type="Proteomes" id="UP000664859">
    <property type="component" value="Unassembled WGS sequence"/>
</dbReference>
<name>A0A835YZ36_9STRA</name>
<gene>
    <name evidence="4" type="ORF">JKP88DRAFT_319856</name>
</gene>
<dbReference type="GO" id="GO:0008422">
    <property type="term" value="F:beta-glucosidase activity"/>
    <property type="evidence" value="ECO:0007669"/>
    <property type="project" value="TreeGrafter"/>
</dbReference>
<dbReference type="Pfam" id="PF12215">
    <property type="entry name" value="Glyco_hydr_116N"/>
    <property type="match status" value="1"/>
</dbReference>
<organism evidence="4 5">
    <name type="scientific">Tribonema minus</name>
    <dbReference type="NCBI Taxonomy" id="303371"/>
    <lineage>
        <taxon>Eukaryota</taxon>
        <taxon>Sar</taxon>
        <taxon>Stramenopiles</taxon>
        <taxon>Ochrophyta</taxon>
        <taxon>PX clade</taxon>
        <taxon>Xanthophyceae</taxon>
        <taxon>Tribonematales</taxon>
        <taxon>Tribonemataceae</taxon>
        <taxon>Tribonema</taxon>
    </lineage>
</organism>
<keyword evidence="5" id="KW-1185">Reference proteome</keyword>
<dbReference type="PANTHER" id="PTHR12654">
    <property type="entry name" value="BILE ACID BETA-GLUCOSIDASE-RELATED"/>
    <property type="match status" value="1"/>
</dbReference>
<evidence type="ECO:0000256" key="1">
    <source>
        <dbReference type="SAM" id="MobiDB-lite"/>
    </source>
</evidence>
<dbReference type="InterPro" id="IPR012341">
    <property type="entry name" value="6hp_glycosidase-like_sf"/>
</dbReference>
<evidence type="ECO:0008006" key="6">
    <source>
        <dbReference type="Google" id="ProtNLM"/>
    </source>
</evidence>
<dbReference type="InterPro" id="IPR024462">
    <property type="entry name" value="GH116_N"/>
</dbReference>
<dbReference type="Gene3D" id="1.50.10.10">
    <property type="match status" value="1"/>
</dbReference>
<dbReference type="AlphaFoldDB" id="A0A835YZ36"/>
<feature type="region of interest" description="Disordered" evidence="1">
    <location>
        <begin position="499"/>
        <end position="557"/>
    </location>
</feature>
<dbReference type="InterPro" id="IPR006775">
    <property type="entry name" value="GH116_catalytic"/>
</dbReference>
<feature type="region of interest" description="Disordered" evidence="1">
    <location>
        <begin position="576"/>
        <end position="608"/>
    </location>
</feature>
<feature type="region of interest" description="Disordered" evidence="1">
    <location>
        <begin position="897"/>
        <end position="928"/>
    </location>
</feature>